<keyword evidence="3" id="KW-1003">Cell membrane</keyword>
<comment type="similarity">
    <text evidence="2">Belongs to the FliQ/MopD/SpaQ family.</text>
</comment>
<protein>
    <submittedName>
        <fullName evidence="8">Flagellar biosynthetic protein FliQ</fullName>
    </submittedName>
</protein>
<accession>A0A4Y6PSQ1</accession>
<dbReference type="Pfam" id="PF01313">
    <property type="entry name" value="Bac_export_3"/>
    <property type="match status" value="1"/>
</dbReference>
<dbReference type="RefSeq" id="WP_141197844.1">
    <property type="nucleotide sequence ID" value="NZ_CP041186.1"/>
</dbReference>
<dbReference type="AlphaFoldDB" id="A0A4Y6PSQ1"/>
<dbReference type="PANTHER" id="PTHR34040">
    <property type="entry name" value="FLAGELLAR BIOSYNTHETIC PROTEIN FLIQ"/>
    <property type="match status" value="1"/>
</dbReference>
<accession>A0A5B8Y3U1</accession>
<evidence type="ECO:0000256" key="2">
    <source>
        <dbReference type="ARBA" id="ARBA00006156"/>
    </source>
</evidence>
<dbReference type="PRINTS" id="PR00952">
    <property type="entry name" value="TYPE3IMQPROT"/>
</dbReference>
<keyword evidence="5 7" id="KW-1133">Transmembrane helix</keyword>
<evidence type="ECO:0000313" key="8">
    <source>
        <dbReference type="EMBL" id="QDG51361.1"/>
    </source>
</evidence>
<name>A0A4Y6PSQ1_PERCE</name>
<evidence type="ECO:0000256" key="4">
    <source>
        <dbReference type="ARBA" id="ARBA00022692"/>
    </source>
</evidence>
<comment type="subcellular location">
    <subcellularLocation>
        <location evidence="1">Cell membrane</location>
        <topology evidence="1">Multi-pass membrane protein</topology>
    </subcellularLocation>
</comment>
<dbReference type="Proteomes" id="UP000315995">
    <property type="component" value="Chromosome"/>
</dbReference>
<evidence type="ECO:0000256" key="6">
    <source>
        <dbReference type="ARBA" id="ARBA00023136"/>
    </source>
</evidence>
<reference evidence="8 9" key="1">
    <citation type="submission" date="2019-06" db="EMBL/GenBank/DDBJ databases">
        <title>Persicimonas caeni gen. nov., sp. nov., a predatory bacterium isolated from solar saltern.</title>
        <authorList>
            <person name="Wang S."/>
        </authorList>
    </citation>
    <scope>NUCLEOTIDE SEQUENCE [LARGE SCALE GENOMIC DNA]</scope>
    <source>
        <strain evidence="8 9">YN101</strain>
    </source>
</reference>
<evidence type="ECO:0000256" key="7">
    <source>
        <dbReference type="SAM" id="Phobius"/>
    </source>
</evidence>
<organism evidence="8 9">
    <name type="scientific">Persicimonas caeni</name>
    <dbReference type="NCBI Taxonomy" id="2292766"/>
    <lineage>
        <taxon>Bacteria</taxon>
        <taxon>Deltaproteobacteria</taxon>
        <taxon>Bradymonadales</taxon>
        <taxon>Bradymonadaceae</taxon>
        <taxon>Persicimonas</taxon>
    </lineage>
</organism>
<keyword evidence="8" id="KW-0966">Cell projection</keyword>
<keyword evidence="8" id="KW-0969">Cilium</keyword>
<evidence type="ECO:0000256" key="5">
    <source>
        <dbReference type="ARBA" id="ARBA00022989"/>
    </source>
</evidence>
<feature type="transmembrane region" description="Helical" evidence="7">
    <location>
        <begin position="12"/>
        <end position="38"/>
    </location>
</feature>
<dbReference type="OrthoDB" id="9806440at2"/>
<evidence type="ECO:0000256" key="3">
    <source>
        <dbReference type="ARBA" id="ARBA00022475"/>
    </source>
</evidence>
<evidence type="ECO:0000256" key="1">
    <source>
        <dbReference type="ARBA" id="ARBA00004651"/>
    </source>
</evidence>
<dbReference type="PIRSF" id="PIRSF004669">
    <property type="entry name" value="FliQ"/>
    <property type="match status" value="1"/>
</dbReference>
<evidence type="ECO:0000313" key="9">
    <source>
        <dbReference type="Proteomes" id="UP000315995"/>
    </source>
</evidence>
<feature type="transmembrane region" description="Helical" evidence="7">
    <location>
        <begin position="50"/>
        <end position="70"/>
    </location>
</feature>
<keyword evidence="4 7" id="KW-0812">Transmembrane</keyword>
<dbReference type="GO" id="GO:0005886">
    <property type="term" value="C:plasma membrane"/>
    <property type="evidence" value="ECO:0007669"/>
    <property type="project" value="UniProtKB-SubCell"/>
</dbReference>
<dbReference type="InterPro" id="IPR002191">
    <property type="entry name" value="Bac_export_3"/>
</dbReference>
<gene>
    <name evidence="8" type="ORF">FIV42_11590</name>
</gene>
<keyword evidence="6 7" id="KW-0472">Membrane</keyword>
<dbReference type="GO" id="GO:0009306">
    <property type="term" value="P:protein secretion"/>
    <property type="evidence" value="ECO:0007669"/>
    <property type="project" value="InterPro"/>
</dbReference>
<sequence length="91" mass="9759">MSPEWVSELARQAMWVAVLLGGPFMAAALAIGLVVSILQAATQINEMTLTFVPKIVGIGAVLWGLSGWLLQHWLTFAQEIIGSIETVGQLP</sequence>
<dbReference type="EMBL" id="CP041186">
    <property type="protein sequence ID" value="QDG51361.1"/>
    <property type="molecule type" value="Genomic_DNA"/>
</dbReference>
<keyword evidence="8" id="KW-0282">Flagellum</keyword>
<dbReference type="PANTHER" id="PTHR34040:SF2">
    <property type="entry name" value="FLAGELLAR BIOSYNTHETIC PROTEIN FLIQ"/>
    <property type="match status" value="1"/>
</dbReference>
<keyword evidence="9" id="KW-1185">Reference proteome</keyword>
<proteinExistence type="inferred from homology"/>